<feature type="domain" description="CAAX prenyl protease 2/Lysostaphin resistance protein A-like" evidence="2">
    <location>
        <begin position="122"/>
        <end position="228"/>
    </location>
</feature>
<dbReference type="AlphaFoldDB" id="A0AAW5LTT2"/>
<name>A0AAW5LTT2_MAMSC</name>
<dbReference type="GO" id="GO:0008237">
    <property type="term" value="F:metallopeptidase activity"/>
    <property type="evidence" value="ECO:0007669"/>
    <property type="project" value="UniProtKB-KW"/>
</dbReference>
<keyword evidence="1" id="KW-0812">Transmembrane</keyword>
<keyword evidence="1" id="KW-0472">Membrane</keyword>
<feature type="transmembrane region" description="Helical" evidence="1">
    <location>
        <begin position="242"/>
        <end position="265"/>
    </location>
</feature>
<evidence type="ECO:0000313" key="4">
    <source>
        <dbReference type="Proteomes" id="UP001204068"/>
    </source>
</evidence>
<dbReference type="PANTHER" id="PTHR36435:SF1">
    <property type="entry name" value="CAAX AMINO TERMINAL PROTEASE FAMILY PROTEIN"/>
    <property type="match status" value="1"/>
</dbReference>
<organism evidence="3 4">
    <name type="scientific">Mammaliicoccus sciuri</name>
    <name type="common">Staphylococcus sciuri</name>
    <dbReference type="NCBI Taxonomy" id="1296"/>
    <lineage>
        <taxon>Bacteria</taxon>
        <taxon>Bacillati</taxon>
        <taxon>Bacillota</taxon>
        <taxon>Bacilli</taxon>
        <taxon>Bacillales</taxon>
        <taxon>Staphylococcaceae</taxon>
        <taxon>Mammaliicoccus</taxon>
    </lineage>
</organism>
<protein>
    <submittedName>
        <fullName evidence="3">CPBP family intramembrane metalloprotease</fullName>
    </submittedName>
</protein>
<sequence length="313" mass="35403">MSEQGVKKSMIMSVISMVILFSIYWTSDSKSIGQIIIITVIGILLYGVNKRTYQQAEVSLSNGTTYRRLKPYRIKKRYYLWIVCITILLKTCITGILNLPSDTANEQRIDEFLKNNPIIESIINIGLLSPIVEEVISRGLLYMVCSGIVILVFNRFFKHAGREHINKTTGITFVIISSITFGIPHVIRDGDYQNITPYIISGMVFSVLYVITKTIYVPILLHMLGNTMSTLSSLFKMGLIEINIANGIAVFLLLYPLIGLLVWVWNIKNDDELSKTSSAIDEEIKALGLNRSAATKRQLIEFFRYVKGQMTVK</sequence>
<keyword evidence="3" id="KW-0482">Metalloprotease</keyword>
<evidence type="ECO:0000259" key="2">
    <source>
        <dbReference type="Pfam" id="PF02517"/>
    </source>
</evidence>
<gene>
    <name evidence="3" type="ORF">NQ032_15770</name>
</gene>
<feature type="transmembrane region" description="Helical" evidence="1">
    <location>
        <begin position="169"/>
        <end position="187"/>
    </location>
</feature>
<dbReference type="Pfam" id="PF02517">
    <property type="entry name" value="Rce1-like"/>
    <property type="match status" value="1"/>
</dbReference>
<feature type="transmembrane region" description="Helical" evidence="1">
    <location>
        <begin position="9"/>
        <end position="25"/>
    </location>
</feature>
<dbReference type="InterPro" id="IPR003675">
    <property type="entry name" value="Rce1/LyrA-like_dom"/>
</dbReference>
<reference evidence="3" key="1">
    <citation type="submission" date="2022-07" db="EMBL/GenBank/DDBJ databases">
        <title>Bacterial species isolated from the porcine tonsil microbiota.</title>
        <authorList>
            <person name="Oliveira I.M.F."/>
        </authorList>
    </citation>
    <scope>NUCLEOTIDE SEQUENCE</scope>
    <source>
        <strain evidence="3">8QC2O2</strain>
    </source>
</reference>
<dbReference type="InterPro" id="IPR052710">
    <property type="entry name" value="CAAX_protease"/>
</dbReference>
<dbReference type="PANTHER" id="PTHR36435">
    <property type="entry name" value="SLR1288 PROTEIN"/>
    <property type="match status" value="1"/>
</dbReference>
<dbReference type="RefSeq" id="WP_257099644.1">
    <property type="nucleotide sequence ID" value="NZ_JANILD010000012.1"/>
</dbReference>
<evidence type="ECO:0000256" key="1">
    <source>
        <dbReference type="SAM" id="Phobius"/>
    </source>
</evidence>
<feature type="transmembrane region" description="Helical" evidence="1">
    <location>
        <begin position="139"/>
        <end position="157"/>
    </location>
</feature>
<feature type="transmembrane region" description="Helical" evidence="1">
    <location>
        <begin position="199"/>
        <end position="221"/>
    </location>
</feature>
<dbReference type="GO" id="GO:0004175">
    <property type="term" value="F:endopeptidase activity"/>
    <property type="evidence" value="ECO:0007669"/>
    <property type="project" value="UniProtKB-ARBA"/>
</dbReference>
<proteinExistence type="predicted"/>
<keyword evidence="3" id="KW-0645">Protease</keyword>
<accession>A0AAW5LTT2</accession>
<comment type="caution">
    <text evidence="3">The sequence shown here is derived from an EMBL/GenBank/DDBJ whole genome shotgun (WGS) entry which is preliminary data.</text>
</comment>
<keyword evidence="1" id="KW-1133">Transmembrane helix</keyword>
<feature type="transmembrane region" description="Helical" evidence="1">
    <location>
        <begin position="31"/>
        <end position="48"/>
    </location>
</feature>
<dbReference type="Proteomes" id="UP001204068">
    <property type="component" value="Unassembled WGS sequence"/>
</dbReference>
<dbReference type="EMBL" id="JANILD010000012">
    <property type="protein sequence ID" value="MCQ9305063.1"/>
    <property type="molecule type" value="Genomic_DNA"/>
</dbReference>
<feature type="transmembrane region" description="Helical" evidence="1">
    <location>
        <begin position="78"/>
        <end position="97"/>
    </location>
</feature>
<dbReference type="GO" id="GO:0080120">
    <property type="term" value="P:CAAX-box protein maturation"/>
    <property type="evidence" value="ECO:0007669"/>
    <property type="project" value="UniProtKB-ARBA"/>
</dbReference>
<evidence type="ECO:0000313" key="3">
    <source>
        <dbReference type="EMBL" id="MCQ9305063.1"/>
    </source>
</evidence>
<keyword evidence="3" id="KW-0378">Hydrolase</keyword>